<organism evidence="3 4">
    <name type="scientific">Arctia plantaginis</name>
    <name type="common">Wood tiger moth</name>
    <name type="synonym">Phalaena plantaginis</name>
    <dbReference type="NCBI Taxonomy" id="874455"/>
    <lineage>
        <taxon>Eukaryota</taxon>
        <taxon>Metazoa</taxon>
        <taxon>Ecdysozoa</taxon>
        <taxon>Arthropoda</taxon>
        <taxon>Hexapoda</taxon>
        <taxon>Insecta</taxon>
        <taxon>Pterygota</taxon>
        <taxon>Neoptera</taxon>
        <taxon>Endopterygota</taxon>
        <taxon>Lepidoptera</taxon>
        <taxon>Glossata</taxon>
        <taxon>Ditrysia</taxon>
        <taxon>Noctuoidea</taxon>
        <taxon>Erebidae</taxon>
        <taxon>Arctiinae</taxon>
        <taxon>Arctia</taxon>
    </lineage>
</organism>
<dbReference type="AlphaFoldDB" id="A0A8S0ZBT2"/>
<sequence length="360" mass="39179">MLVERRCWRVSTVTPGVALIVRCVKSSARRPLSLTETLQPSFLQEAVEGLFPQRAEHTPPSMAASAGDDGGSEADVPPVRESELGAAVLRIRSKNTAPGPDGVPARVMARALDYMSDHLRKVLDASLASGRFPERWKCGKLVLQQKPGRPADSVAAYRPIVLLDEAGKLFERVLSARIVRHLCEVGPDLSDAQFGFREGRSTIDAIMRLRAVTEEAVSCGGVVVAVSLDIANAFNSLPFSCIREALRYHGVPEYLRRLVADYLEERTVMYEDRDGVLRRRAMSCGIPQGSVLGPLLWNIGYDWALRGRLDPKLVDTASALATFAQFGRGQFSHEAAVRGGCPVHGAVWCTGVGGGFDRPD</sequence>
<evidence type="ECO:0000259" key="2">
    <source>
        <dbReference type="PROSITE" id="PS50878"/>
    </source>
</evidence>
<feature type="domain" description="Reverse transcriptase" evidence="2">
    <location>
        <begin position="125"/>
        <end position="360"/>
    </location>
</feature>
<proteinExistence type="predicted"/>
<dbReference type="GO" id="GO:0071897">
    <property type="term" value="P:DNA biosynthetic process"/>
    <property type="evidence" value="ECO:0007669"/>
    <property type="project" value="UniProtKB-ARBA"/>
</dbReference>
<accession>A0A8S0ZBT2</accession>
<dbReference type="PANTHER" id="PTHR19446">
    <property type="entry name" value="REVERSE TRANSCRIPTASES"/>
    <property type="match status" value="1"/>
</dbReference>
<dbReference type="PROSITE" id="PS50878">
    <property type="entry name" value="RT_POL"/>
    <property type="match status" value="1"/>
</dbReference>
<protein>
    <recommendedName>
        <fullName evidence="2">Reverse transcriptase domain-containing protein</fullName>
    </recommendedName>
</protein>
<dbReference type="Pfam" id="PF00078">
    <property type="entry name" value="RVT_1"/>
    <property type="match status" value="1"/>
</dbReference>
<name>A0A8S0ZBT2_ARCPL</name>
<comment type="caution">
    <text evidence="3">The sequence shown here is derived from an EMBL/GenBank/DDBJ whole genome shotgun (WGS) entry which is preliminary data.</text>
</comment>
<keyword evidence="4" id="KW-1185">Reference proteome</keyword>
<dbReference type="Proteomes" id="UP000494106">
    <property type="component" value="Unassembled WGS sequence"/>
</dbReference>
<evidence type="ECO:0000313" key="3">
    <source>
        <dbReference type="EMBL" id="CAB3229252.1"/>
    </source>
</evidence>
<evidence type="ECO:0000256" key="1">
    <source>
        <dbReference type="SAM" id="MobiDB-lite"/>
    </source>
</evidence>
<reference evidence="3 4" key="1">
    <citation type="submission" date="2020-04" db="EMBL/GenBank/DDBJ databases">
        <authorList>
            <person name="Wallbank WR R."/>
            <person name="Pardo Diaz C."/>
            <person name="Kozak K."/>
            <person name="Martin S."/>
            <person name="Jiggins C."/>
            <person name="Moest M."/>
            <person name="Warren A I."/>
            <person name="Byers J.R.P. K."/>
            <person name="Montejo-Kovacevich G."/>
            <person name="Yen C E."/>
        </authorList>
    </citation>
    <scope>NUCLEOTIDE SEQUENCE [LARGE SCALE GENOMIC DNA]</scope>
</reference>
<dbReference type="InterPro" id="IPR000477">
    <property type="entry name" value="RT_dom"/>
</dbReference>
<gene>
    <name evidence="3" type="ORF">APLA_LOCUS3900</name>
</gene>
<dbReference type="CDD" id="cd01650">
    <property type="entry name" value="RT_nLTR_like"/>
    <property type="match status" value="1"/>
</dbReference>
<dbReference type="OrthoDB" id="415822at2759"/>
<dbReference type="EMBL" id="CADEBC010000369">
    <property type="protein sequence ID" value="CAB3229252.1"/>
    <property type="molecule type" value="Genomic_DNA"/>
</dbReference>
<dbReference type="SUPFAM" id="SSF56672">
    <property type="entry name" value="DNA/RNA polymerases"/>
    <property type="match status" value="1"/>
</dbReference>
<dbReference type="InterPro" id="IPR043502">
    <property type="entry name" value="DNA/RNA_pol_sf"/>
</dbReference>
<evidence type="ECO:0000313" key="4">
    <source>
        <dbReference type="Proteomes" id="UP000494106"/>
    </source>
</evidence>
<feature type="region of interest" description="Disordered" evidence="1">
    <location>
        <begin position="56"/>
        <end position="78"/>
    </location>
</feature>